<dbReference type="Pfam" id="PF00743">
    <property type="entry name" value="FMO-like"/>
    <property type="match status" value="1"/>
</dbReference>
<evidence type="ECO:0008006" key="9">
    <source>
        <dbReference type="Google" id="ProtNLM"/>
    </source>
</evidence>
<keyword evidence="5" id="KW-0521">NADP</keyword>
<evidence type="ECO:0000256" key="4">
    <source>
        <dbReference type="ARBA" id="ARBA00022827"/>
    </source>
</evidence>
<evidence type="ECO:0000313" key="8">
    <source>
        <dbReference type="Proteomes" id="UP000717328"/>
    </source>
</evidence>
<dbReference type="Gene3D" id="3.50.50.60">
    <property type="entry name" value="FAD/NAD(P)-binding domain"/>
    <property type="match status" value="1"/>
</dbReference>
<evidence type="ECO:0000313" key="7">
    <source>
        <dbReference type="EMBL" id="KAG5650202.1"/>
    </source>
</evidence>
<dbReference type="PANTHER" id="PTHR43539">
    <property type="entry name" value="FLAVIN-BINDING MONOOXYGENASE-LIKE PROTEIN (AFU_ORTHOLOGUE AFUA_4G09220)"/>
    <property type="match status" value="1"/>
</dbReference>
<reference evidence="7" key="1">
    <citation type="submission" date="2021-02" db="EMBL/GenBank/DDBJ databases">
        <authorList>
            <person name="Nieuwenhuis M."/>
            <person name="Van De Peppel L.J.J."/>
        </authorList>
    </citation>
    <scope>NUCLEOTIDE SEQUENCE</scope>
    <source>
        <strain evidence="7">D49</strain>
    </source>
</reference>
<dbReference type="GO" id="GO:0050660">
    <property type="term" value="F:flavin adenine dinucleotide binding"/>
    <property type="evidence" value="ECO:0007669"/>
    <property type="project" value="InterPro"/>
</dbReference>
<dbReference type="GO" id="GO:0004499">
    <property type="term" value="F:N,N-dimethylaniline monooxygenase activity"/>
    <property type="evidence" value="ECO:0007669"/>
    <property type="project" value="InterPro"/>
</dbReference>
<comment type="caution">
    <text evidence="7">The sequence shown here is derived from an EMBL/GenBank/DDBJ whole genome shotgun (WGS) entry which is preliminary data.</text>
</comment>
<evidence type="ECO:0000256" key="3">
    <source>
        <dbReference type="ARBA" id="ARBA00022630"/>
    </source>
</evidence>
<dbReference type="FunFam" id="3.50.50.60:FF:000023">
    <property type="entry name" value="Dimethylaniline monooxygenase [N-oxide-forming]"/>
    <property type="match status" value="1"/>
</dbReference>
<dbReference type="AlphaFoldDB" id="A0A9P7GNK2"/>
<dbReference type="Proteomes" id="UP000717328">
    <property type="component" value="Unassembled WGS sequence"/>
</dbReference>
<name>A0A9P7GNK2_9AGAR</name>
<protein>
    <recommendedName>
        <fullName evidence="9">FAD/NAD(P)-binding domain-containing protein</fullName>
    </recommendedName>
</protein>
<evidence type="ECO:0000256" key="6">
    <source>
        <dbReference type="ARBA" id="ARBA00023002"/>
    </source>
</evidence>
<dbReference type="InterPro" id="IPR020946">
    <property type="entry name" value="Flavin_mOase-like"/>
</dbReference>
<dbReference type="SUPFAM" id="SSF51905">
    <property type="entry name" value="FAD/NAD(P)-binding domain"/>
    <property type="match status" value="1"/>
</dbReference>
<dbReference type="GO" id="GO:0050661">
    <property type="term" value="F:NADP binding"/>
    <property type="evidence" value="ECO:0007669"/>
    <property type="project" value="InterPro"/>
</dbReference>
<dbReference type="PANTHER" id="PTHR43539:SF68">
    <property type="entry name" value="FLAVIN-BINDING MONOOXYGENASE-LIKE PROTEIN (AFU_ORTHOLOGUE AFUA_4G09220)"/>
    <property type="match status" value="1"/>
</dbReference>
<keyword evidence="4" id="KW-0274">FAD</keyword>
<accession>A0A9P7GNK2</accession>
<keyword evidence="6" id="KW-0560">Oxidoreductase</keyword>
<comment type="similarity">
    <text evidence="2">Belongs to the FMO family.</text>
</comment>
<gene>
    <name evidence="7" type="ORF">H0H81_000327</name>
</gene>
<dbReference type="InterPro" id="IPR050982">
    <property type="entry name" value="Auxin_biosynth/cation_transpt"/>
</dbReference>
<sequence>MANKPVLPTLDRLKAKVSPSASAVNIAQAWLSAFSESNAQSNIDIAEDLFLPDSYWRDYLALTSEIRSLTGRTLIKQLINSRRSHLLSLRLLQELHNSPTIDAPFPDLTFVQFSFAFETPIGSGSGIGRLVPGADEKWRAFTIMTCLDSLRDHVEEVGVNRSATPIIEPWEAFRKNQVDLVDEQPQVIIIGKEMLYSPSSQKCAKKWILISGGGQAGLETAARLKHLDVPTLVVERNPRFPLRGQYIVPPGSLIPSSQLANFLESYAETLELSVWTSSEIQSAEWHQDTKEWSVTIRRRDSEIRSFSVKHLVFTPGFGGGLPNMPQIPNHNTFKGKVLHSSNFKTARDFLGKKAVVVGACNSGLFKEGANIEHADRVNASLTWPVIEMFHQRLTPHFAQTIDKDTIEGLNKVGFKTNLGPQGAGIFPLLYARSGGYYIDTGGSQEIIDGKIKLKTGSAIRSFTETGLDFEDGSKLDADVIVFATG</sequence>
<organism evidence="7 8">
    <name type="scientific">Sphagnurus paluster</name>
    <dbReference type="NCBI Taxonomy" id="117069"/>
    <lineage>
        <taxon>Eukaryota</taxon>
        <taxon>Fungi</taxon>
        <taxon>Dikarya</taxon>
        <taxon>Basidiomycota</taxon>
        <taxon>Agaricomycotina</taxon>
        <taxon>Agaricomycetes</taxon>
        <taxon>Agaricomycetidae</taxon>
        <taxon>Agaricales</taxon>
        <taxon>Tricholomatineae</taxon>
        <taxon>Lyophyllaceae</taxon>
        <taxon>Sphagnurus</taxon>
    </lineage>
</organism>
<comment type="cofactor">
    <cofactor evidence="1">
        <name>FAD</name>
        <dbReference type="ChEBI" id="CHEBI:57692"/>
    </cofactor>
</comment>
<keyword evidence="8" id="KW-1185">Reference proteome</keyword>
<evidence type="ECO:0000256" key="2">
    <source>
        <dbReference type="ARBA" id="ARBA00009183"/>
    </source>
</evidence>
<reference evidence="7" key="2">
    <citation type="submission" date="2021-10" db="EMBL/GenBank/DDBJ databases">
        <title>Phylogenomics reveals ancestral predisposition of the termite-cultivated fungus Termitomyces towards a domesticated lifestyle.</title>
        <authorList>
            <person name="Auxier B."/>
            <person name="Grum-Grzhimaylo A."/>
            <person name="Cardenas M.E."/>
            <person name="Lodge J.D."/>
            <person name="Laessoe T."/>
            <person name="Pedersen O."/>
            <person name="Smith M.E."/>
            <person name="Kuyper T.W."/>
            <person name="Franco-Molano E.A."/>
            <person name="Baroni T.J."/>
            <person name="Aanen D.K."/>
        </authorList>
    </citation>
    <scope>NUCLEOTIDE SEQUENCE</scope>
    <source>
        <strain evidence="7">D49</strain>
    </source>
</reference>
<dbReference type="OrthoDB" id="74360at2759"/>
<evidence type="ECO:0000256" key="5">
    <source>
        <dbReference type="ARBA" id="ARBA00022857"/>
    </source>
</evidence>
<proteinExistence type="inferred from homology"/>
<evidence type="ECO:0000256" key="1">
    <source>
        <dbReference type="ARBA" id="ARBA00001974"/>
    </source>
</evidence>
<dbReference type="InterPro" id="IPR036188">
    <property type="entry name" value="FAD/NAD-bd_sf"/>
</dbReference>
<dbReference type="EMBL" id="JABCKI010000519">
    <property type="protein sequence ID" value="KAG5650202.1"/>
    <property type="molecule type" value="Genomic_DNA"/>
</dbReference>
<keyword evidence="3" id="KW-0285">Flavoprotein</keyword>